<organism evidence="2 3">
    <name type="scientific">Thermomonas carbonis</name>
    <dbReference type="NCBI Taxonomy" id="1463158"/>
    <lineage>
        <taxon>Bacteria</taxon>
        <taxon>Pseudomonadati</taxon>
        <taxon>Pseudomonadota</taxon>
        <taxon>Gammaproteobacteria</taxon>
        <taxon>Lysobacterales</taxon>
        <taxon>Lysobacteraceae</taxon>
        <taxon>Thermomonas</taxon>
    </lineage>
</organism>
<dbReference type="InterPro" id="IPR048011">
    <property type="entry name" value="NTP-PPase_MazG-like_C"/>
</dbReference>
<dbReference type="GO" id="GO:0046076">
    <property type="term" value="P:dTTP catabolic process"/>
    <property type="evidence" value="ECO:0007669"/>
    <property type="project" value="TreeGrafter"/>
</dbReference>
<dbReference type="Proteomes" id="UP000515804">
    <property type="component" value="Chromosome"/>
</dbReference>
<evidence type="ECO:0000313" key="2">
    <source>
        <dbReference type="EMBL" id="QNN68816.1"/>
    </source>
</evidence>
<dbReference type="InterPro" id="IPR011551">
    <property type="entry name" value="NTP_PyrPHydrolase_MazG"/>
</dbReference>
<protein>
    <submittedName>
        <fullName evidence="2">Nucleoside triphosphate pyrophosphohydrolase</fullName>
        <ecNumber evidence="2">3.6.1.9</ecNumber>
    </submittedName>
</protein>
<keyword evidence="2" id="KW-0378">Hydrolase</keyword>
<dbReference type="GO" id="GO:0046052">
    <property type="term" value="P:UTP catabolic process"/>
    <property type="evidence" value="ECO:0007669"/>
    <property type="project" value="TreeGrafter"/>
</dbReference>
<dbReference type="EC" id="3.6.1.9" evidence="2"/>
<name>A0A7G9SLU1_9GAMM</name>
<dbReference type="InterPro" id="IPR048015">
    <property type="entry name" value="NTP-PPase_MazG-like_N"/>
</dbReference>
<dbReference type="GO" id="GO:0046047">
    <property type="term" value="P:TTP catabolic process"/>
    <property type="evidence" value="ECO:0007669"/>
    <property type="project" value="TreeGrafter"/>
</dbReference>
<feature type="domain" description="NTP pyrophosphohydrolase MazG-like" evidence="1">
    <location>
        <begin position="30"/>
        <end position="103"/>
    </location>
</feature>
<dbReference type="AlphaFoldDB" id="A0A7G9SLU1"/>
<dbReference type="GO" id="GO:0046061">
    <property type="term" value="P:dATP catabolic process"/>
    <property type="evidence" value="ECO:0007669"/>
    <property type="project" value="TreeGrafter"/>
</dbReference>
<dbReference type="SUPFAM" id="SSF101386">
    <property type="entry name" value="all-alpha NTP pyrophosphatases"/>
    <property type="match status" value="2"/>
</dbReference>
<dbReference type="InterPro" id="IPR004518">
    <property type="entry name" value="MazG-like_dom"/>
</dbReference>
<feature type="domain" description="NTP pyrophosphohydrolase MazG-like" evidence="1">
    <location>
        <begin position="188"/>
        <end position="255"/>
    </location>
</feature>
<evidence type="ECO:0000259" key="1">
    <source>
        <dbReference type="Pfam" id="PF03819"/>
    </source>
</evidence>
<dbReference type="RefSeq" id="WP_187551340.1">
    <property type="nucleotide sequence ID" value="NZ_BMZL01000002.1"/>
</dbReference>
<dbReference type="EMBL" id="CP060719">
    <property type="protein sequence ID" value="QNN68816.1"/>
    <property type="molecule type" value="Genomic_DNA"/>
</dbReference>
<dbReference type="PANTHER" id="PTHR30522:SF0">
    <property type="entry name" value="NUCLEOSIDE TRIPHOSPHATE PYROPHOSPHOHYDROLASE"/>
    <property type="match status" value="1"/>
</dbReference>
<gene>
    <name evidence="2" type="primary">mazG</name>
    <name evidence="2" type="ORF">H9L16_08675</name>
</gene>
<dbReference type="PANTHER" id="PTHR30522">
    <property type="entry name" value="NUCLEOSIDE TRIPHOSPHATE PYROPHOSPHOHYDROLASE"/>
    <property type="match status" value="1"/>
</dbReference>
<dbReference type="GO" id="GO:0046081">
    <property type="term" value="P:dUTP catabolic process"/>
    <property type="evidence" value="ECO:0007669"/>
    <property type="project" value="TreeGrafter"/>
</dbReference>
<sequence>MSDPRQIESLLAIMATLRNPDGGCPWDLAQDFSTIAPYTIEEAYEVADAINRGDLGDLKDELGDLLLQVVFHAQMASEQGAFEFGDVVAAICDKMTRRHPHVFDAHGCANAAGGRMPGAAADEARKENADAQLQHWEDLKRAERAAKGDADASALAGISRGLPEWQRAVKLQHKAAKVGFDWPDAEPVLEKLHEEIEEVRAEFAAVAACPDDVAARDRLEDELGDILFVCANLARHAKVDVGTALRRANLKFERRFRAMEALAAADGGLAGQSLEAQDRYWVRAKAAEKGAAS</sequence>
<dbReference type="CDD" id="cd11529">
    <property type="entry name" value="NTP-PPase_MazG_Cterm"/>
    <property type="match status" value="1"/>
</dbReference>
<reference evidence="2 3" key="1">
    <citation type="submission" date="2020-08" db="EMBL/GenBank/DDBJ databases">
        <title>Genome sequence of Thermomonas carbonis KCTC 42013T.</title>
        <authorList>
            <person name="Hyun D.-W."/>
            <person name="Bae J.-W."/>
        </authorList>
    </citation>
    <scope>NUCLEOTIDE SEQUENCE [LARGE SCALE GENOMIC DNA]</scope>
    <source>
        <strain evidence="2 3">KCTC 42013</strain>
    </source>
</reference>
<dbReference type="GO" id="GO:0006950">
    <property type="term" value="P:response to stress"/>
    <property type="evidence" value="ECO:0007669"/>
    <property type="project" value="UniProtKB-ARBA"/>
</dbReference>
<dbReference type="Pfam" id="PF03819">
    <property type="entry name" value="MazG"/>
    <property type="match status" value="2"/>
</dbReference>
<proteinExistence type="predicted"/>
<dbReference type="GO" id="GO:0006203">
    <property type="term" value="P:dGTP catabolic process"/>
    <property type="evidence" value="ECO:0007669"/>
    <property type="project" value="TreeGrafter"/>
</dbReference>
<dbReference type="KEGG" id="tcn:H9L16_08675"/>
<dbReference type="NCBIfam" id="NF007113">
    <property type="entry name" value="PRK09562.1"/>
    <property type="match status" value="1"/>
</dbReference>
<dbReference type="GO" id="GO:0047429">
    <property type="term" value="F:nucleoside triphosphate diphosphatase activity"/>
    <property type="evidence" value="ECO:0007669"/>
    <property type="project" value="UniProtKB-EC"/>
</dbReference>
<dbReference type="NCBIfam" id="TIGR00444">
    <property type="entry name" value="mazG"/>
    <property type="match status" value="1"/>
</dbReference>
<evidence type="ECO:0000313" key="3">
    <source>
        <dbReference type="Proteomes" id="UP000515804"/>
    </source>
</evidence>
<dbReference type="FunFam" id="1.10.287.1080:FF:000001">
    <property type="entry name" value="Nucleoside triphosphate pyrophosphohydrolase"/>
    <property type="match status" value="1"/>
</dbReference>
<keyword evidence="3" id="KW-1185">Reference proteome</keyword>
<accession>A0A7G9SLU1</accession>
<dbReference type="Gene3D" id="1.10.287.1080">
    <property type="entry name" value="MazG-like"/>
    <property type="match status" value="2"/>
</dbReference>
<dbReference type="CDD" id="cd11528">
    <property type="entry name" value="NTP-PPase_MazG_Nterm"/>
    <property type="match status" value="1"/>
</dbReference>